<dbReference type="OrthoDB" id="77564at2759"/>
<comment type="caution">
    <text evidence="1">The sequence shown here is derived from an EMBL/GenBank/DDBJ whole genome shotgun (WGS) entry which is preliminary data.</text>
</comment>
<organism evidence="1 2">
    <name type="scientific">Salix dunnii</name>
    <dbReference type="NCBI Taxonomy" id="1413687"/>
    <lineage>
        <taxon>Eukaryota</taxon>
        <taxon>Viridiplantae</taxon>
        <taxon>Streptophyta</taxon>
        <taxon>Embryophyta</taxon>
        <taxon>Tracheophyta</taxon>
        <taxon>Spermatophyta</taxon>
        <taxon>Magnoliopsida</taxon>
        <taxon>eudicotyledons</taxon>
        <taxon>Gunneridae</taxon>
        <taxon>Pentapetalae</taxon>
        <taxon>rosids</taxon>
        <taxon>fabids</taxon>
        <taxon>Malpighiales</taxon>
        <taxon>Salicaceae</taxon>
        <taxon>Saliceae</taxon>
        <taxon>Salix</taxon>
    </lineage>
</organism>
<gene>
    <name evidence="1" type="ORF">SADUNF_Sadunf06G0187100</name>
</gene>
<dbReference type="AlphaFoldDB" id="A0A835N388"/>
<evidence type="ECO:0000313" key="2">
    <source>
        <dbReference type="Proteomes" id="UP000657918"/>
    </source>
</evidence>
<dbReference type="EMBL" id="JADGMS010000006">
    <property type="protein sequence ID" value="KAF9681068.1"/>
    <property type="molecule type" value="Genomic_DNA"/>
</dbReference>
<evidence type="ECO:0000313" key="1">
    <source>
        <dbReference type="EMBL" id="KAF9681068.1"/>
    </source>
</evidence>
<protein>
    <submittedName>
        <fullName evidence="1">Uncharacterized protein</fullName>
    </submittedName>
</protein>
<dbReference type="Proteomes" id="UP000657918">
    <property type="component" value="Unassembled WGS sequence"/>
</dbReference>
<proteinExistence type="predicted"/>
<name>A0A835N388_9ROSI</name>
<keyword evidence="2" id="KW-1185">Reference proteome</keyword>
<accession>A0A835N388</accession>
<sequence length="161" mass="18203">MKLKSNLNSSSIEAIQHDEELYSPNRTSKVEPITNKLGVEMVAAEMDEISAFVNDGFGGNSSEAISYPAGLEKESAIVECRSVRITFVYCNLDVRRKAPGFSWNKRALEVNLPETFWKFITCIRIILLFYLKLLEVTGDICTLDQAFLSLEEDKRVKAQPF</sequence>
<reference evidence="1 2" key="1">
    <citation type="submission" date="2020-10" db="EMBL/GenBank/DDBJ databases">
        <title>Plant Genome Project.</title>
        <authorList>
            <person name="Zhang R.-G."/>
        </authorList>
    </citation>
    <scope>NUCLEOTIDE SEQUENCE [LARGE SCALE GENOMIC DNA]</scope>
    <source>
        <strain evidence="1">FAFU-HL-1</strain>
        <tissue evidence="1">Leaf</tissue>
    </source>
</reference>